<name>A0A8G1RWX5_9EURO</name>
<dbReference type="GeneID" id="63867280"/>
<keyword evidence="3" id="KW-1185">Reference proteome</keyword>
<evidence type="ECO:0000313" key="3">
    <source>
        <dbReference type="Proteomes" id="UP000249789"/>
    </source>
</evidence>
<dbReference type="InterPro" id="IPR027417">
    <property type="entry name" value="P-loop_NTPase"/>
</dbReference>
<feature type="compositionally biased region" description="Polar residues" evidence="1">
    <location>
        <begin position="1"/>
        <end position="11"/>
    </location>
</feature>
<dbReference type="SUPFAM" id="SSF52540">
    <property type="entry name" value="P-loop containing nucleoside triphosphate hydrolases"/>
    <property type="match status" value="1"/>
</dbReference>
<dbReference type="OrthoDB" id="4446514at2759"/>
<evidence type="ECO:0008006" key="4">
    <source>
        <dbReference type="Google" id="ProtNLM"/>
    </source>
</evidence>
<feature type="region of interest" description="Disordered" evidence="1">
    <location>
        <begin position="1"/>
        <end position="30"/>
    </location>
</feature>
<protein>
    <recommendedName>
        <fullName evidence="4">P-loop containing nucleoside triphosphate hydrolase protein</fullName>
    </recommendedName>
</protein>
<organism evidence="2 3">
    <name type="scientific">Aspergillus fijiensis CBS 313.89</name>
    <dbReference type="NCBI Taxonomy" id="1448319"/>
    <lineage>
        <taxon>Eukaryota</taxon>
        <taxon>Fungi</taxon>
        <taxon>Dikarya</taxon>
        <taxon>Ascomycota</taxon>
        <taxon>Pezizomycotina</taxon>
        <taxon>Eurotiomycetes</taxon>
        <taxon>Eurotiomycetidae</taxon>
        <taxon>Eurotiales</taxon>
        <taxon>Aspergillaceae</taxon>
        <taxon>Aspergillus</taxon>
    </lineage>
</organism>
<evidence type="ECO:0000313" key="2">
    <source>
        <dbReference type="EMBL" id="RAK80399.1"/>
    </source>
</evidence>
<dbReference type="Gene3D" id="3.40.50.300">
    <property type="entry name" value="P-loop containing nucleotide triphosphate hydrolases"/>
    <property type="match status" value="1"/>
</dbReference>
<reference evidence="2 3" key="1">
    <citation type="submission" date="2018-02" db="EMBL/GenBank/DDBJ databases">
        <title>The genomes of Aspergillus section Nigri reveals drivers in fungal speciation.</title>
        <authorList>
            <consortium name="DOE Joint Genome Institute"/>
            <person name="Vesth T.C."/>
            <person name="Nybo J."/>
            <person name="Theobald S."/>
            <person name="Brandl J."/>
            <person name="Frisvad J.C."/>
            <person name="Nielsen K.F."/>
            <person name="Lyhne E.K."/>
            <person name="Kogle M.E."/>
            <person name="Kuo A."/>
            <person name="Riley R."/>
            <person name="Clum A."/>
            <person name="Nolan M."/>
            <person name="Lipzen A."/>
            <person name="Salamov A."/>
            <person name="Henrissat B."/>
            <person name="Wiebenga A."/>
            <person name="De vries R.P."/>
            <person name="Grigoriev I.V."/>
            <person name="Mortensen U.H."/>
            <person name="Andersen M.R."/>
            <person name="Baker S.E."/>
        </authorList>
    </citation>
    <scope>NUCLEOTIDE SEQUENCE [LARGE SCALE GENOMIC DNA]</scope>
    <source>
        <strain evidence="2 3">CBS 313.89</strain>
    </source>
</reference>
<dbReference type="VEuPathDB" id="FungiDB:BO72DRAFT_525293"/>
<dbReference type="RefSeq" id="XP_040804409.1">
    <property type="nucleotide sequence ID" value="XM_040949945.1"/>
</dbReference>
<dbReference type="AlphaFoldDB" id="A0A8G1RWX5"/>
<evidence type="ECO:0000256" key="1">
    <source>
        <dbReference type="SAM" id="MobiDB-lite"/>
    </source>
</evidence>
<accession>A0A8G1RWX5</accession>
<sequence>MSPPEINQQTELPIRLKPAHTRSVTSARQDHRHLASAGILHHPEYRYDRVLHIQDKSLPSVGLLAMRPRHRPTEEPPPADLSSAVVFVVTGAPGAGKTTVAVDLAKDEELGYLEIDALVEQEERRLRFRLSKPVPDGEGEHKIVPSAVLFSLIKQEIAEQMAADVYEFVIDGLVMMPAAHDFLDRCFNFQHTLLLHADAKIRFSRWSCRRSMLNGPRISRAQYDRARHKFFRNSQPFLVADRVYLSEAHQGLTESTRMFDTGEMPQMYWYPSLRRCVQQVLIHQAGRYLDAMIEAEN</sequence>
<dbReference type="Proteomes" id="UP000249789">
    <property type="component" value="Unassembled WGS sequence"/>
</dbReference>
<proteinExistence type="predicted"/>
<gene>
    <name evidence="2" type="ORF">BO72DRAFT_525293</name>
</gene>
<dbReference type="EMBL" id="KZ824629">
    <property type="protein sequence ID" value="RAK80399.1"/>
    <property type="molecule type" value="Genomic_DNA"/>
</dbReference>